<name>A0ABP5SJD4_9PSEU</name>
<feature type="transmembrane region" description="Helical" evidence="3">
    <location>
        <begin position="883"/>
        <end position="912"/>
    </location>
</feature>
<feature type="short sequence motif" description="DGA/G" evidence="2">
    <location>
        <begin position="252"/>
        <end position="254"/>
    </location>
</feature>
<feature type="transmembrane region" description="Helical" evidence="3">
    <location>
        <begin position="962"/>
        <end position="985"/>
    </location>
</feature>
<feature type="transmembrane region" description="Helical" evidence="3">
    <location>
        <begin position="991"/>
        <end position="1007"/>
    </location>
</feature>
<dbReference type="SUPFAM" id="SSF52151">
    <property type="entry name" value="FabD/lysophospholipase-like"/>
    <property type="match status" value="1"/>
</dbReference>
<feature type="domain" description="PNPLA" evidence="4">
    <location>
        <begin position="5"/>
        <end position="265"/>
    </location>
</feature>
<comment type="caution">
    <text evidence="5">The sequence shown here is derived from an EMBL/GenBank/DDBJ whole genome shotgun (WGS) entry which is preliminary data.</text>
</comment>
<dbReference type="Pfam" id="PF01734">
    <property type="entry name" value="Patatin"/>
    <property type="match status" value="1"/>
</dbReference>
<dbReference type="PROSITE" id="PS51635">
    <property type="entry name" value="PNPLA"/>
    <property type="match status" value="1"/>
</dbReference>
<dbReference type="Pfam" id="PF11856">
    <property type="entry name" value="DUF3376"/>
    <property type="match status" value="1"/>
</dbReference>
<keyword evidence="3" id="KW-0472">Membrane</keyword>
<dbReference type="InterPro" id="IPR016035">
    <property type="entry name" value="Acyl_Trfase/lysoPLipase"/>
</dbReference>
<protein>
    <submittedName>
        <fullName evidence="5">Patatin-like protein</fullName>
    </submittedName>
</protein>
<dbReference type="NCBIfam" id="TIGR03607">
    <property type="entry name" value="patatin-like protein"/>
    <property type="match status" value="1"/>
</dbReference>
<proteinExistence type="predicted"/>
<organism evidence="5 6">
    <name type="scientific">Saccharopolyspora halophila</name>
    <dbReference type="NCBI Taxonomy" id="405551"/>
    <lineage>
        <taxon>Bacteria</taxon>
        <taxon>Bacillati</taxon>
        <taxon>Actinomycetota</taxon>
        <taxon>Actinomycetes</taxon>
        <taxon>Pseudonocardiales</taxon>
        <taxon>Pseudonocardiaceae</taxon>
        <taxon>Saccharopolyspora</taxon>
    </lineage>
</organism>
<feature type="active site" description="Proton acceptor" evidence="2">
    <location>
        <position position="252"/>
    </location>
</feature>
<reference evidence="6" key="1">
    <citation type="journal article" date="2019" name="Int. J. Syst. Evol. Microbiol.">
        <title>The Global Catalogue of Microorganisms (GCM) 10K type strain sequencing project: providing services to taxonomists for standard genome sequencing and annotation.</title>
        <authorList>
            <consortium name="The Broad Institute Genomics Platform"/>
            <consortium name="The Broad Institute Genome Sequencing Center for Infectious Disease"/>
            <person name="Wu L."/>
            <person name="Ma J."/>
        </authorList>
    </citation>
    <scope>NUCLEOTIDE SEQUENCE [LARGE SCALE GENOMIC DNA]</scope>
    <source>
        <strain evidence="6">JCM 16221</strain>
    </source>
</reference>
<keyword evidence="2" id="KW-0442">Lipid degradation</keyword>
<feature type="transmembrane region" description="Helical" evidence="3">
    <location>
        <begin position="932"/>
        <end position="950"/>
    </location>
</feature>
<evidence type="ECO:0000256" key="2">
    <source>
        <dbReference type="PROSITE-ProRule" id="PRU01161"/>
    </source>
</evidence>
<comment type="caution">
    <text evidence="2">Lacks conserved residue(s) required for the propagation of feature annotation.</text>
</comment>
<evidence type="ECO:0000313" key="5">
    <source>
        <dbReference type="EMBL" id="GAA2332468.1"/>
    </source>
</evidence>
<keyword evidence="3" id="KW-1133">Transmembrane helix</keyword>
<accession>A0ABP5SJD4</accession>
<keyword evidence="6" id="KW-1185">Reference proteome</keyword>
<gene>
    <name evidence="5" type="ORF">GCM10009854_04660</name>
</gene>
<dbReference type="Proteomes" id="UP001501218">
    <property type="component" value="Unassembled WGS sequence"/>
</dbReference>
<feature type="active site" description="Nucleophile" evidence="2">
    <location>
        <position position="62"/>
    </location>
</feature>
<sequence length="1066" mass="114307">MRLALAMRGGASMAVWIGGAVAEINRLRESLCDEGDSEHPWAKLAKLGGYDTVSIDVLAGASAGGLNAALLSANLVYGMPFDRMRRTWVRLADVEAMARPVPKFWQRGPESLLDGDGYFRSALRRTITDNARSADQRPGARTDLLLTATLLDPIVERRPDARLRQLHEQRRAAMFRFHHEGLAGDPLSDFGSDPGPTALRLAQAARSSSSFPFAFEPAKVVSSSAEPPPGEPNMLGHFSESTEHAEPFRVIDGGVLDNIPVAAAIDAIARAPADRPTRRFLLYLNPEPEIATGEREPTLPLPVAISALRGRFGQETLLSDLAALDEHNRAVRRNDLHRRALFAALHSAPESERADVLARHSAAVESEHAAVRAELDAGAVHELLTEPDGCEDGALLSPVVGDPLADWSTQARAALRQRLSEALPELVTTAVFDDVQGLKVAIRECLGWARDIERFADDRAEVGRCKARLYRLSAFASVLEGHVDRYWTAGARLEPIVDAAELDDWARRVMGRRDRLQHRLPSPVEPLLGAVLAAADDGAGFQRALADLAAELASIVESSGADAAPEDSDVDAVARARGVLHDIADRLAAAAPPRAEIWSEQIGYALLEATDRRPEVLRQLVVLTAPLDVDRTPGSRIELLRVVSDEQSPLPFTALRQDGRLRVEDKIRGLDLGTFGAFLSAKWRANDWMWGRMDAAAALVGLLTDPARLLSARASTEELADALAAIVCRPTEAELGTLAEAQAKQWRGFLAEVWARHAGEVHAELDALGAGPAETDPLPHTRELLTERLQWTIAASEVPYVESVSLGSDEQGGAEPAVPDPAQLTRSVESFDVGRQRVPDLGEPRLLSITTRLGLLAYRAARPRDRGIAPWFARRLMTLLKPLYLLVAFAAAAPARAALLGFTAATAAAVAGPPVTAPDPVRLLGALAPPDSGQLPGLACAVLLAFWFGHRVTHRLGDGIRRWLPAALVGSLLTAAAAGLCALGLRLGPLAIVALAALITCAATPAYRTAARVATTAATLAVFAAGYAFLPGAPVLLLATLATAYLQTLVTTTFDVLHRRPRPTDG</sequence>
<dbReference type="InterPro" id="IPR019894">
    <property type="entry name" value="Patatin-related_protein"/>
</dbReference>
<evidence type="ECO:0000313" key="6">
    <source>
        <dbReference type="Proteomes" id="UP001501218"/>
    </source>
</evidence>
<dbReference type="Gene3D" id="3.40.1090.10">
    <property type="entry name" value="Cytosolic phospholipase A2 catalytic domain"/>
    <property type="match status" value="1"/>
</dbReference>
<feature type="short sequence motif" description="GXSXG" evidence="2">
    <location>
        <begin position="60"/>
        <end position="64"/>
    </location>
</feature>
<keyword evidence="3" id="KW-0812">Transmembrane</keyword>
<keyword evidence="1 2" id="KW-0443">Lipid metabolism</keyword>
<evidence type="ECO:0000256" key="3">
    <source>
        <dbReference type="SAM" id="Phobius"/>
    </source>
</evidence>
<dbReference type="EMBL" id="BAAARA010000001">
    <property type="protein sequence ID" value="GAA2332468.1"/>
    <property type="molecule type" value="Genomic_DNA"/>
</dbReference>
<dbReference type="InterPro" id="IPR002641">
    <property type="entry name" value="PNPLA_dom"/>
</dbReference>
<keyword evidence="2" id="KW-0378">Hydrolase</keyword>
<evidence type="ECO:0000256" key="1">
    <source>
        <dbReference type="ARBA" id="ARBA00023098"/>
    </source>
</evidence>
<dbReference type="InterPro" id="IPR024282">
    <property type="entry name" value="DUF3376"/>
</dbReference>
<evidence type="ECO:0000259" key="4">
    <source>
        <dbReference type="PROSITE" id="PS51635"/>
    </source>
</evidence>